<reference evidence="2 3" key="1">
    <citation type="journal article" date="2017" name="Environ. Microbiol.">
        <title>Decay of the glycolytic pathway and adaptation to intranuclear parasitism within Enterocytozoonidae microsporidia.</title>
        <authorList>
            <person name="Wiredu Boakye D."/>
            <person name="Jaroenlak P."/>
            <person name="Prachumwat A."/>
            <person name="Williams T.A."/>
            <person name="Bateman K.S."/>
            <person name="Itsathitphaisarn O."/>
            <person name="Sritunyalucksana K."/>
            <person name="Paszkiewicz K.H."/>
            <person name="Moore K.A."/>
            <person name="Stentiford G.D."/>
            <person name="Williams B.A."/>
        </authorList>
    </citation>
    <scope>NUCLEOTIDE SEQUENCE [LARGE SCALE GENOMIC DNA]</scope>
    <source>
        <strain evidence="2 3">GB1</strain>
    </source>
</reference>
<dbReference type="AlphaFoldDB" id="A0A1Y1S595"/>
<name>A0A1Y1S595_9MICR</name>
<dbReference type="VEuPathDB" id="MicrosporidiaDB:ECANGB1_2667"/>
<dbReference type="Proteomes" id="UP000192639">
    <property type="component" value="Unassembled WGS sequence"/>
</dbReference>
<keyword evidence="3" id="KW-1185">Reference proteome</keyword>
<keyword evidence="1" id="KW-0732">Signal</keyword>
<accession>A0A1Y1S595</accession>
<gene>
    <name evidence="2" type="ORF">ECANGB1_2667</name>
</gene>
<feature type="chain" id="PRO_5012892134" evidence="1">
    <location>
        <begin position="21"/>
        <end position="60"/>
    </location>
</feature>
<evidence type="ECO:0000256" key="1">
    <source>
        <dbReference type="SAM" id="SignalP"/>
    </source>
</evidence>
<organism evidence="2 3">
    <name type="scientific">Enterospora canceri</name>
    <dbReference type="NCBI Taxonomy" id="1081671"/>
    <lineage>
        <taxon>Eukaryota</taxon>
        <taxon>Fungi</taxon>
        <taxon>Fungi incertae sedis</taxon>
        <taxon>Microsporidia</taxon>
        <taxon>Enterocytozoonidae</taxon>
        <taxon>Enterospora</taxon>
    </lineage>
</organism>
<proteinExistence type="predicted"/>
<evidence type="ECO:0000313" key="2">
    <source>
        <dbReference type="EMBL" id="ORD93581.1"/>
    </source>
</evidence>
<feature type="signal peptide" evidence="1">
    <location>
        <begin position="1"/>
        <end position="20"/>
    </location>
</feature>
<comment type="caution">
    <text evidence="2">The sequence shown here is derived from an EMBL/GenBank/DDBJ whole genome shotgun (WGS) entry which is preliminary data.</text>
</comment>
<protein>
    <submittedName>
        <fullName evidence="2">Uncharacterized protein</fullName>
    </submittedName>
</protein>
<dbReference type="EMBL" id="LWDP01000066">
    <property type="protein sequence ID" value="ORD93581.1"/>
    <property type="molecule type" value="Genomic_DNA"/>
</dbReference>
<evidence type="ECO:0000313" key="3">
    <source>
        <dbReference type="Proteomes" id="UP000192639"/>
    </source>
</evidence>
<sequence length="60" mass="6874">MSSTILVKMWYGLVTSTACAAFLKHPVSWWPSRKRSFSMKETILFRDENCSVTGCWKKAA</sequence>